<evidence type="ECO:0000256" key="4">
    <source>
        <dbReference type="ARBA" id="ARBA00022982"/>
    </source>
</evidence>
<dbReference type="RefSeq" id="WP_345495027.1">
    <property type="nucleotide sequence ID" value="NZ_BAABJM010000002.1"/>
</dbReference>
<evidence type="ECO:0000313" key="8">
    <source>
        <dbReference type="EMBL" id="GAA5050465.1"/>
    </source>
</evidence>
<dbReference type="EMBL" id="BAABJM010000002">
    <property type="protein sequence ID" value="GAA5050465.1"/>
    <property type="molecule type" value="Genomic_DNA"/>
</dbReference>
<name>A0ABP9K5J0_9NOCA</name>
<keyword evidence="2" id="KW-0813">Transport</keyword>
<comment type="cofactor">
    <cofactor evidence="1">
        <name>[3Fe-4S] cluster</name>
        <dbReference type="ChEBI" id="CHEBI:21137"/>
    </cofactor>
</comment>
<accession>A0ABP9K5J0</accession>
<evidence type="ECO:0000256" key="1">
    <source>
        <dbReference type="ARBA" id="ARBA00001927"/>
    </source>
</evidence>
<keyword evidence="3" id="KW-0479">Metal-binding</keyword>
<comment type="caution">
    <text evidence="8">The sequence shown here is derived from an EMBL/GenBank/DDBJ whole genome shotgun (WGS) entry which is preliminary data.</text>
</comment>
<evidence type="ECO:0008006" key="10">
    <source>
        <dbReference type="Google" id="ProtNLM"/>
    </source>
</evidence>
<dbReference type="Pfam" id="PF13459">
    <property type="entry name" value="Fer4_15"/>
    <property type="match status" value="1"/>
</dbReference>
<dbReference type="Proteomes" id="UP001500603">
    <property type="component" value="Unassembled WGS sequence"/>
</dbReference>
<evidence type="ECO:0000256" key="5">
    <source>
        <dbReference type="ARBA" id="ARBA00023004"/>
    </source>
</evidence>
<dbReference type="InterPro" id="IPR051269">
    <property type="entry name" value="Fe-S_cluster_ET"/>
</dbReference>
<evidence type="ECO:0000313" key="9">
    <source>
        <dbReference type="Proteomes" id="UP001500603"/>
    </source>
</evidence>
<evidence type="ECO:0000256" key="3">
    <source>
        <dbReference type="ARBA" id="ARBA00022723"/>
    </source>
</evidence>
<keyword evidence="4" id="KW-0249">Electron transport</keyword>
<dbReference type="PANTHER" id="PTHR36923">
    <property type="entry name" value="FERREDOXIN"/>
    <property type="match status" value="1"/>
</dbReference>
<proteinExistence type="predicted"/>
<evidence type="ECO:0000256" key="2">
    <source>
        <dbReference type="ARBA" id="ARBA00022448"/>
    </source>
</evidence>
<gene>
    <name evidence="8" type="ORF">GCM10023318_20740</name>
</gene>
<keyword evidence="5" id="KW-0408">Iron</keyword>
<dbReference type="SUPFAM" id="SSF54862">
    <property type="entry name" value="4Fe-4S ferredoxins"/>
    <property type="match status" value="1"/>
</dbReference>
<evidence type="ECO:0000256" key="6">
    <source>
        <dbReference type="ARBA" id="ARBA00023014"/>
    </source>
</evidence>
<keyword evidence="9" id="KW-1185">Reference proteome</keyword>
<protein>
    <recommendedName>
        <fullName evidence="10">Ferredoxin</fullName>
    </recommendedName>
</protein>
<keyword evidence="6" id="KW-0411">Iron-sulfur</keyword>
<evidence type="ECO:0000256" key="7">
    <source>
        <dbReference type="ARBA" id="ARBA00023291"/>
    </source>
</evidence>
<reference evidence="9" key="1">
    <citation type="journal article" date="2019" name="Int. J. Syst. Evol. Microbiol.">
        <title>The Global Catalogue of Microorganisms (GCM) 10K type strain sequencing project: providing services to taxonomists for standard genome sequencing and annotation.</title>
        <authorList>
            <consortium name="The Broad Institute Genomics Platform"/>
            <consortium name="The Broad Institute Genome Sequencing Center for Infectious Disease"/>
            <person name="Wu L."/>
            <person name="Ma J."/>
        </authorList>
    </citation>
    <scope>NUCLEOTIDE SEQUENCE [LARGE SCALE GENOMIC DNA]</scope>
    <source>
        <strain evidence="9">JCM 18298</strain>
    </source>
</reference>
<sequence length="61" mass="6466">MRIEADRARCEGHGMCEALAPGWFQLDDAGIVQAPSDPVDSDAELAALIIDSCPVQALRLG</sequence>
<dbReference type="PANTHER" id="PTHR36923:SF3">
    <property type="entry name" value="FERREDOXIN"/>
    <property type="match status" value="1"/>
</dbReference>
<dbReference type="Gene3D" id="3.30.70.20">
    <property type="match status" value="1"/>
</dbReference>
<keyword evidence="7" id="KW-0003">3Fe-4S</keyword>
<organism evidence="8 9">
    <name type="scientific">Nocardia callitridis</name>
    <dbReference type="NCBI Taxonomy" id="648753"/>
    <lineage>
        <taxon>Bacteria</taxon>
        <taxon>Bacillati</taxon>
        <taxon>Actinomycetota</taxon>
        <taxon>Actinomycetes</taxon>
        <taxon>Mycobacteriales</taxon>
        <taxon>Nocardiaceae</taxon>
        <taxon>Nocardia</taxon>
    </lineage>
</organism>